<organism evidence="1 2">
    <name type="scientific">Brevibacillus laterosporus</name>
    <name type="common">Bacillus laterosporus</name>
    <dbReference type="NCBI Taxonomy" id="1465"/>
    <lineage>
        <taxon>Bacteria</taxon>
        <taxon>Bacillati</taxon>
        <taxon>Bacillota</taxon>
        <taxon>Bacilli</taxon>
        <taxon>Bacillales</taxon>
        <taxon>Paenibacillaceae</taxon>
        <taxon>Brevibacillus</taxon>
    </lineage>
</organism>
<evidence type="ECO:0000313" key="1">
    <source>
        <dbReference type="EMBL" id="QDX94637.1"/>
    </source>
</evidence>
<dbReference type="Proteomes" id="UP000319432">
    <property type="component" value="Chromosome"/>
</dbReference>
<evidence type="ECO:0000313" key="2">
    <source>
        <dbReference type="Proteomes" id="UP000319432"/>
    </source>
</evidence>
<name>A0A518VCC8_BRELA</name>
<gene>
    <name evidence="1" type="ORF">EEL30_21585</name>
</gene>
<protein>
    <submittedName>
        <fullName evidence="1">Uncharacterized protein</fullName>
    </submittedName>
</protein>
<dbReference type="OrthoDB" id="3035818at2"/>
<sequence>MTNKEKIDLLNSLHDKVVDWECSGNECYYIMIHLDDEAKAVLSKLGVDQQYILENQVMCSDGEIALDIVYIGFNDCGAVYWNCETGFKEKVNEN</sequence>
<reference evidence="1 2" key="1">
    <citation type="submission" date="2018-11" db="EMBL/GenBank/DDBJ databases">
        <title>Phylogenetic determinants of toxin gene distribution in genomes of Brevibacillus laterosporus.</title>
        <authorList>
            <person name="Glare T.R."/>
            <person name="Durrant A."/>
            <person name="Berry C."/>
            <person name="Palma L."/>
            <person name="Ormskirk M."/>
            <person name="Cox M.O."/>
        </authorList>
    </citation>
    <scope>NUCLEOTIDE SEQUENCE [LARGE SCALE GENOMIC DNA]</scope>
    <source>
        <strain evidence="1 2">1821L</strain>
    </source>
</reference>
<keyword evidence="2" id="KW-1185">Reference proteome</keyword>
<dbReference type="EMBL" id="CP033464">
    <property type="protein sequence ID" value="QDX94637.1"/>
    <property type="molecule type" value="Genomic_DNA"/>
</dbReference>
<proteinExistence type="predicted"/>
<dbReference type="AlphaFoldDB" id="A0A518VCC8"/>
<accession>A0A518VCC8</accession>